<name>A0A137P6K9_CONC2</name>
<dbReference type="SUPFAM" id="SSF52047">
    <property type="entry name" value="RNI-like"/>
    <property type="match status" value="1"/>
</dbReference>
<organism evidence="1 2">
    <name type="scientific">Conidiobolus coronatus (strain ATCC 28846 / CBS 209.66 / NRRL 28638)</name>
    <name type="common">Delacroixia coronata</name>
    <dbReference type="NCBI Taxonomy" id="796925"/>
    <lineage>
        <taxon>Eukaryota</taxon>
        <taxon>Fungi</taxon>
        <taxon>Fungi incertae sedis</taxon>
        <taxon>Zoopagomycota</taxon>
        <taxon>Entomophthoromycotina</taxon>
        <taxon>Entomophthoromycetes</taxon>
        <taxon>Entomophthorales</taxon>
        <taxon>Ancylistaceae</taxon>
        <taxon>Conidiobolus</taxon>
    </lineage>
</organism>
<protein>
    <recommendedName>
        <fullName evidence="3">RNI-like protein</fullName>
    </recommendedName>
</protein>
<feature type="non-terminal residue" evidence="1">
    <location>
        <position position="1"/>
    </location>
</feature>
<evidence type="ECO:0008006" key="3">
    <source>
        <dbReference type="Google" id="ProtNLM"/>
    </source>
</evidence>
<dbReference type="InterPro" id="IPR032675">
    <property type="entry name" value="LRR_dom_sf"/>
</dbReference>
<dbReference type="Proteomes" id="UP000070444">
    <property type="component" value="Unassembled WGS sequence"/>
</dbReference>
<reference evidence="1 2" key="1">
    <citation type="journal article" date="2015" name="Genome Biol. Evol.">
        <title>Phylogenomic analyses indicate that early fungi evolved digesting cell walls of algal ancestors of land plants.</title>
        <authorList>
            <person name="Chang Y."/>
            <person name="Wang S."/>
            <person name="Sekimoto S."/>
            <person name="Aerts A.L."/>
            <person name="Choi C."/>
            <person name="Clum A."/>
            <person name="LaButti K.M."/>
            <person name="Lindquist E.A."/>
            <person name="Yee Ngan C."/>
            <person name="Ohm R.A."/>
            <person name="Salamov A.A."/>
            <person name="Grigoriev I.V."/>
            <person name="Spatafora J.W."/>
            <person name="Berbee M.L."/>
        </authorList>
    </citation>
    <scope>NUCLEOTIDE SEQUENCE [LARGE SCALE GENOMIC DNA]</scope>
    <source>
        <strain evidence="1 2">NRRL 28638</strain>
    </source>
</reference>
<accession>A0A137P6K9</accession>
<sequence>NTNHYQLLELSTLLPHLTSLNISNTKLSLTSFKHALANLQNLEILSIGMVIFIYYAGESNPASTIPFPNSLKHINWHYCRLYSCTLEEDPKKLNFKYSETLTEQGFLTIPPVNLPNLKKFTTMIDPFPLNTELLLANHQLTSLNFEIGEFDEALFRIFDLIKNIKELELNVTLLQIGLNVDWMDDFSLPNLTHFYFNDAGFQNWPLIEKIVVSSPNIIDIRIMAQNKAIYHIMDWFKKLTKLEKLLIIAEDERKVNLDGVLLSPNLKHLELGINVNIKKILKNYQHNIHLKVISFYNMHFTPKFVRDLNQESTPSPWRLIKFKDASNYYRVPLEAPIY</sequence>
<dbReference type="AlphaFoldDB" id="A0A137P6K9"/>
<keyword evidence="2" id="KW-1185">Reference proteome</keyword>
<dbReference type="Gene3D" id="3.80.10.10">
    <property type="entry name" value="Ribonuclease Inhibitor"/>
    <property type="match status" value="1"/>
</dbReference>
<evidence type="ECO:0000313" key="1">
    <source>
        <dbReference type="EMBL" id="KXN70653.1"/>
    </source>
</evidence>
<evidence type="ECO:0000313" key="2">
    <source>
        <dbReference type="Proteomes" id="UP000070444"/>
    </source>
</evidence>
<gene>
    <name evidence="1" type="ORF">CONCODRAFT_157999</name>
</gene>
<proteinExistence type="predicted"/>
<dbReference type="EMBL" id="KQ964496">
    <property type="protein sequence ID" value="KXN70653.1"/>
    <property type="molecule type" value="Genomic_DNA"/>
</dbReference>